<dbReference type="Proteomes" id="UP000268033">
    <property type="component" value="Unassembled WGS sequence"/>
</dbReference>
<gene>
    <name evidence="1" type="ORF">EDC28_103221</name>
</gene>
<name>A0A3N1PL83_9GAMM</name>
<dbReference type="AlphaFoldDB" id="A0A3N1PL83"/>
<sequence length="122" mass="13543">MKAALTRTLILLSALLITALTFWGLMASVKLDKPRETKAIELALIEKSQTPEWQKPYALTCNCIDDSVWRLALTTAKEGLGCNTAHIAVANRKQAVPCHYYSHHFGLWHSAPVPLDIFRVGA</sequence>
<dbReference type="RefSeq" id="WP_123421068.1">
    <property type="nucleotide sequence ID" value="NZ_RJUL01000003.1"/>
</dbReference>
<comment type="caution">
    <text evidence="1">The sequence shown here is derived from an EMBL/GenBank/DDBJ whole genome shotgun (WGS) entry which is preliminary data.</text>
</comment>
<dbReference type="EMBL" id="RJUL01000003">
    <property type="protein sequence ID" value="ROQ28628.1"/>
    <property type="molecule type" value="Genomic_DNA"/>
</dbReference>
<evidence type="ECO:0000313" key="1">
    <source>
        <dbReference type="EMBL" id="ROQ28628.1"/>
    </source>
</evidence>
<keyword evidence="2" id="KW-1185">Reference proteome</keyword>
<evidence type="ECO:0000313" key="2">
    <source>
        <dbReference type="Proteomes" id="UP000268033"/>
    </source>
</evidence>
<organism evidence="1 2">
    <name type="scientific">Gallaecimonas pentaromativorans</name>
    <dbReference type="NCBI Taxonomy" id="584787"/>
    <lineage>
        <taxon>Bacteria</taxon>
        <taxon>Pseudomonadati</taxon>
        <taxon>Pseudomonadota</taxon>
        <taxon>Gammaproteobacteria</taxon>
        <taxon>Enterobacterales</taxon>
        <taxon>Gallaecimonadaceae</taxon>
        <taxon>Gallaecimonas</taxon>
    </lineage>
</organism>
<reference evidence="1 2" key="1">
    <citation type="submission" date="2018-11" db="EMBL/GenBank/DDBJ databases">
        <title>Genomic Encyclopedia of Type Strains, Phase IV (KMG-IV): sequencing the most valuable type-strain genomes for metagenomic binning, comparative biology and taxonomic classification.</title>
        <authorList>
            <person name="Goeker M."/>
        </authorList>
    </citation>
    <scope>NUCLEOTIDE SEQUENCE [LARGE SCALE GENOMIC DNA]</scope>
    <source>
        <strain evidence="1 2">DSM 21945</strain>
    </source>
</reference>
<proteinExistence type="predicted"/>
<accession>A0A3N1PL83</accession>
<protein>
    <submittedName>
        <fullName evidence="1">Uncharacterized protein</fullName>
    </submittedName>
</protein>